<reference evidence="5" key="1">
    <citation type="submission" date="2021-10" db="EMBL/GenBank/DDBJ databases">
        <authorList>
            <person name="Piombo E."/>
        </authorList>
    </citation>
    <scope>NUCLEOTIDE SEQUENCE</scope>
</reference>
<evidence type="ECO:0000259" key="4">
    <source>
        <dbReference type="PROSITE" id="PS51180"/>
    </source>
</evidence>
<comment type="similarity">
    <text evidence="1">Belongs to the palC family.</text>
</comment>
<feature type="compositionally biased region" description="Acidic residues" evidence="3">
    <location>
        <begin position="440"/>
        <end position="451"/>
    </location>
</feature>
<dbReference type="InterPro" id="IPR038499">
    <property type="entry name" value="BRO1_sf"/>
</dbReference>
<keyword evidence="6" id="KW-1185">Reference proteome</keyword>
<organism evidence="5 6">
    <name type="scientific">Clonostachys rhizophaga</name>
    <dbReference type="NCBI Taxonomy" id="160324"/>
    <lineage>
        <taxon>Eukaryota</taxon>
        <taxon>Fungi</taxon>
        <taxon>Dikarya</taxon>
        <taxon>Ascomycota</taxon>
        <taxon>Pezizomycotina</taxon>
        <taxon>Sordariomycetes</taxon>
        <taxon>Hypocreomycetidae</taxon>
        <taxon>Hypocreales</taxon>
        <taxon>Bionectriaceae</taxon>
        <taxon>Clonostachys</taxon>
    </lineage>
</organism>
<dbReference type="PANTHER" id="PTHR40463:SF1">
    <property type="entry name" value="PH-RESPONSE REGULATOR PROTEIN PALC"/>
    <property type="match status" value="1"/>
</dbReference>
<evidence type="ECO:0000313" key="5">
    <source>
        <dbReference type="EMBL" id="CAH0033119.1"/>
    </source>
</evidence>
<dbReference type="InterPro" id="IPR004328">
    <property type="entry name" value="BRO1_dom"/>
</dbReference>
<comment type="caution">
    <text evidence="5">The sequence shown here is derived from an EMBL/GenBank/DDBJ whole genome shotgun (WGS) entry which is preliminary data.</text>
</comment>
<sequence length="485" mass="52846">MPYPFVLPTTSSFSFSSHFECETHPSLPLNASTYRGVAREALKKHKRLPPSEQIGHLSTVSASLNSYIPYLLAIDAGLRDGRLPTGDVIHVKPKGTPTIKWRTTLSGDAVPGKERSRARINSIEHEIYFTLSSLGFTHVLASRTALQPLYATNSDFLGAQERTVAVSTAAKSLMEAASIYTYLAARTEGTSVNPPCVDIAPTTIRALAALAHAEATLLAVLKDDPYPAAVAQDRNKNDKEWMFKPPEIPKVRAHLYARLCLAASEHAAKAASLAQPTGSGPTGKVESGLAKYIENFRRTSRAKACRFLGIDAELGGQTADGIGWLRAGLQELGVEVKDSKKGISLSRFKKEFSERREDRRVEKETGWGADAGRLEEIRVLEMLDEKWTKINDTMNTKVIPSINSLLAKIPSGRDIHTIAQFHPPTLDRDALEAMRALPEGNDEFGPDLSSDDDVRSSSITPIGAFPGAAESYERSSTATSSHAYF</sequence>
<evidence type="ECO:0000256" key="3">
    <source>
        <dbReference type="SAM" id="MobiDB-lite"/>
    </source>
</evidence>
<dbReference type="OrthoDB" id="10266451at2759"/>
<feature type="compositionally biased region" description="Polar residues" evidence="3">
    <location>
        <begin position="474"/>
        <end position="485"/>
    </location>
</feature>
<dbReference type="Proteomes" id="UP000696573">
    <property type="component" value="Unassembled WGS sequence"/>
</dbReference>
<name>A0A9N9VVJ2_9HYPO</name>
<dbReference type="PANTHER" id="PTHR40463">
    <property type="entry name" value="PH-RESPONSE REGULATOR PROTEIN PALC"/>
    <property type="match status" value="1"/>
</dbReference>
<dbReference type="InterPro" id="IPR037505">
    <property type="entry name" value="pH-resp_palC"/>
</dbReference>
<dbReference type="PROSITE" id="PS51180">
    <property type="entry name" value="BRO1"/>
    <property type="match status" value="1"/>
</dbReference>
<evidence type="ECO:0000313" key="6">
    <source>
        <dbReference type="Proteomes" id="UP000696573"/>
    </source>
</evidence>
<feature type="region of interest" description="Disordered" evidence="3">
    <location>
        <begin position="439"/>
        <end position="485"/>
    </location>
</feature>
<protein>
    <recommendedName>
        <fullName evidence="2">pH-response regulator protein palC</fullName>
    </recommendedName>
</protein>
<gene>
    <name evidence="5" type="ORF">CRHIZ90672A_00017424</name>
</gene>
<dbReference type="GO" id="GO:0005886">
    <property type="term" value="C:plasma membrane"/>
    <property type="evidence" value="ECO:0007669"/>
    <property type="project" value="TreeGrafter"/>
</dbReference>
<proteinExistence type="inferred from homology"/>
<feature type="domain" description="BRO1" evidence="4">
    <location>
        <begin position="1"/>
        <end position="277"/>
    </location>
</feature>
<dbReference type="Gene3D" id="1.25.40.280">
    <property type="entry name" value="alix/aip1 like domains"/>
    <property type="match status" value="1"/>
</dbReference>
<dbReference type="GO" id="GO:0071467">
    <property type="term" value="P:cellular response to pH"/>
    <property type="evidence" value="ECO:0007669"/>
    <property type="project" value="InterPro"/>
</dbReference>
<dbReference type="AlphaFoldDB" id="A0A9N9VVJ2"/>
<dbReference type="EMBL" id="CABFNQ020000746">
    <property type="protein sequence ID" value="CAH0033119.1"/>
    <property type="molecule type" value="Genomic_DNA"/>
</dbReference>
<evidence type="ECO:0000256" key="1">
    <source>
        <dbReference type="ARBA" id="ARBA00010997"/>
    </source>
</evidence>
<dbReference type="SMART" id="SM01041">
    <property type="entry name" value="BRO1"/>
    <property type="match status" value="1"/>
</dbReference>
<evidence type="ECO:0000256" key="2">
    <source>
        <dbReference type="ARBA" id="ARBA00022193"/>
    </source>
</evidence>
<accession>A0A9N9VVJ2</accession>